<dbReference type="Proteomes" id="UP000321393">
    <property type="component" value="Unassembled WGS sequence"/>
</dbReference>
<dbReference type="Proteomes" id="UP000321947">
    <property type="component" value="Unassembled WGS sequence"/>
</dbReference>
<feature type="compositionally biased region" description="Polar residues" evidence="1">
    <location>
        <begin position="81"/>
        <end position="91"/>
    </location>
</feature>
<dbReference type="STRING" id="1194695.A0A5A7U8G2"/>
<sequence length="91" mass="9595">MHNDKFSLAAIGNILVLSGSRSTARPAKEEDDLWGSIAALDPRTVSKLLNVKSSAPMTRAKPLSAGRGRGSKAAAPKLGAQRTNRTSFTSM</sequence>
<dbReference type="OrthoDB" id="1735890at2759"/>
<evidence type="ECO:0000256" key="1">
    <source>
        <dbReference type="SAM" id="MobiDB-lite"/>
    </source>
</evidence>
<evidence type="ECO:0000313" key="3">
    <source>
        <dbReference type="EMBL" id="TYK21264.1"/>
    </source>
</evidence>
<proteinExistence type="predicted"/>
<name>A0A5A7U8G2_CUCMM</name>
<protein>
    <submittedName>
        <fullName evidence="2 3">Inactive serine/threonine-protein kinase scy1 isoform X1</fullName>
    </submittedName>
</protein>
<dbReference type="EMBL" id="SSTD01005812">
    <property type="protein sequence ID" value="TYK21264.1"/>
    <property type="molecule type" value="Genomic_DNA"/>
</dbReference>
<accession>A0A5A7U8G2</accession>
<gene>
    <name evidence="3" type="ORF">E5676_scaffold101G00150</name>
    <name evidence="2" type="ORF">E6C27_scaffold174G00930</name>
</gene>
<evidence type="ECO:0000313" key="4">
    <source>
        <dbReference type="Proteomes" id="UP000321393"/>
    </source>
</evidence>
<dbReference type="EMBL" id="SSTE01011259">
    <property type="protein sequence ID" value="KAA0051558.1"/>
    <property type="molecule type" value="Genomic_DNA"/>
</dbReference>
<evidence type="ECO:0000313" key="2">
    <source>
        <dbReference type="EMBL" id="KAA0051558.1"/>
    </source>
</evidence>
<feature type="region of interest" description="Disordered" evidence="1">
    <location>
        <begin position="55"/>
        <end position="91"/>
    </location>
</feature>
<keyword evidence="2" id="KW-0418">Kinase</keyword>
<comment type="caution">
    <text evidence="2">The sequence shown here is derived from an EMBL/GenBank/DDBJ whole genome shotgun (WGS) entry which is preliminary data.</text>
</comment>
<organism evidence="2 4">
    <name type="scientific">Cucumis melo var. makuwa</name>
    <name type="common">Oriental melon</name>
    <dbReference type="NCBI Taxonomy" id="1194695"/>
    <lineage>
        <taxon>Eukaryota</taxon>
        <taxon>Viridiplantae</taxon>
        <taxon>Streptophyta</taxon>
        <taxon>Embryophyta</taxon>
        <taxon>Tracheophyta</taxon>
        <taxon>Spermatophyta</taxon>
        <taxon>Magnoliopsida</taxon>
        <taxon>eudicotyledons</taxon>
        <taxon>Gunneridae</taxon>
        <taxon>Pentapetalae</taxon>
        <taxon>rosids</taxon>
        <taxon>fabids</taxon>
        <taxon>Cucurbitales</taxon>
        <taxon>Cucurbitaceae</taxon>
        <taxon>Benincaseae</taxon>
        <taxon>Cucumis</taxon>
    </lineage>
</organism>
<dbReference type="AlphaFoldDB" id="A0A5A7U8G2"/>
<keyword evidence="2" id="KW-0808">Transferase</keyword>
<reference evidence="4 5" key="1">
    <citation type="submission" date="2019-08" db="EMBL/GenBank/DDBJ databases">
        <title>Draft genome sequences of two oriental melons (Cucumis melo L. var makuwa).</title>
        <authorList>
            <person name="Kwon S.-Y."/>
        </authorList>
    </citation>
    <scope>NUCLEOTIDE SEQUENCE [LARGE SCALE GENOMIC DNA]</scope>
    <source>
        <strain evidence="5">cv. Chang Bougi</strain>
        <strain evidence="4">cv. SW 3</strain>
        <tissue evidence="2">Leaf</tissue>
    </source>
</reference>
<dbReference type="GO" id="GO:0016301">
    <property type="term" value="F:kinase activity"/>
    <property type="evidence" value="ECO:0007669"/>
    <property type="project" value="UniProtKB-KW"/>
</dbReference>
<evidence type="ECO:0000313" key="5">
    <source>
        <dbReference type="Proteomes" id="UP000321947"/>
    </source>
</evidence>